<keyword evidence="2" id="KW-1185">Reference proteome</keyword>
<protein>
    <submittedName>
        <fullName evidence="1">Uncharacterized protein</fullName>
    </submittedName>
</protein>
<dbReference type="AlphaFoldDB" id="A0A9Q0L4F7"/>
<dbReference type="EMBL" id="JAMYWD010000001">
    <property type="protein sequence ID" value="KAJ4982282.1"/>
    <property type="molecule type" value="Genomic_DNA"/>
</dbReference>
<comment type="caution">
    <text evidence="1">The sequence shown here is derived from an EMBL/GenBank/DDBJ whole genome shotgun (WGS) entry which is preliminary data.</text>
</comment>
<reference evidence="1" key="1">
    <citation type="journal article" date="2023" name="Plant J.">
        <title>The genome of the king protea, Protea cynaroides.</title>
        <authorList>
            <person name="Chang J."/>
            <person name="Duong T.A."/>
            <person name="Schoeman C."/>
            <person name="Ma X."/>
            <person name="Roodt D."/>
            <person name="Barker N."/>
            <person name="Li Z."/>
            <person name="Van de Peer Y."/>
            <person name="Mizrachi E."/>
        </authorList>
    </citation>
    <scope>NUCLEOTIDE SEQUENCE</scope>
    <source>
        <tissue evidence="1">Young leaves</tissue>
    </source>
</reference>
<accession>A0A9Q0L4F7</accession>
<evidence type="ECO:0000313" key="1">
    <source>
        <dbReference type="EMBL" id="KAJ4982282.1"/>
    </source>
</evidence>
<gene>
    <name evidence="1" type="ORF">NE237_033119</name>
</gene>
<evidence type="ECO:0000313" key="2">
    <source>
        <dbReference type="Proteomes" id="UP001141806"/>
    </source>
</evidence>
<sequence>MCFVIEHCNPECNNGFFFVDIWAHLNEVPVKLRTLELAHFLIIRAIGSSLHFMVIFSLSSDLCHDVSSMAPGFILDPFCIIKINCDVNSMPNSNLGGLGYLACDYRGTPLFAVSIPTSFKFPLIGDAMMEAVSEEMAYMVIESDCQEVIISMQQRVGSIKGLVRLYALHQASFGRHSVP</sequence>
<dbReference type="Proteomes" id="UP001141806">
    <property type="component" value="Unassembled WGS sequence"/>
</dbReference>
<proteinExistence type="predicted"/>
<name>A0A9Q0L4F7_9MAGN</name>
<organism evidence="1 2">
    <name type="scientific">Protea cynaroides</name>
    <dbReference type="NCBI Taxonomy" id="273540"/>
    <lineage>
        <taxon>Eukaryota</taxon>
        <taxon>Viridiplantae</taxon>
        <taxon>Streptophyta</taxon>
        <taxon>Embryophyta</taxon>
        <taxon>Tracheophyta</taxon>
        <taxon>Spermatophyta</taxon>
        <taxon>Magnoliopsida</taxon>
        <taxon>Proteales</taxon>
        <taxon>Proteaceae</taxon>
        <taxon>Protea</taxon>
    </lineage>
</organism>